<gene>
    <name evidence="2" type="ORF">M5K25_019282</name>
</gene>
<dbReference type="EMBL" id="JANQDX010000015">
    <property type="protein sequence ID" value="KAL0911165.1"/>
    <property type="molecule type" value="Genomic_DNA"/>
</dbReference>
<dbReference type="Pfam" id="PF13966">
    <property type="entry name" value="zf-RVT"/>
    <property type="match status" value="1"/>
</dbReference>
<organism evidence="2 3">
    <name type="scientific">Dendrobium thyrsiflorum</name>
    <name type="common">Pinecone-like raceme dendrobium</name>
    <name type="synonym">Orchid</name>
    <dbReference type="NCBI Taxonomy" id="117978"/>
    <lineage>
        <taxon>Eukaryota</taxon>
        <taxon>Viridiplantae</taxon>
        <taxon>Streptophyta</taxon>
        <taxon>Embryophyta</taxon>
        <taxon>Tracheophyta</taxon>
        <taxon>Spermatophyta</taxon>
        <taxon>Magnoliopsida</taxon>
        <taxon>Liliopsida</taxon>
        <taxon>Asparagales</taxon>
        <taxon>Orchidaceae</taxon>
        <taxon>Epidendroideae</taxon>
        <taxon>Malaxideae</taxon>
        <taxon>Dendrobiinae</taxon>
        <taxon>Dendrobium</taxon>
    </lineage>
</organism>
<sequence length="193" mass="23005">MSIPIASDSLKHIGWDNLNIAKFKDFYLFYFASDEFYDWHHMVWHKYHSLRYSAYAWLALGGGLKTSDVLIARNIPVLDRYCSFCHTSLETTTHLMFECDYSFKVLVKLIPSFQTHFFRPTIYLALQHIDNFARTKSKNFKNSLLLILNALVYFLWMERNNRRMFWAVDDDDSPDISFWMVYGQPKEKLILDL</sequence>
<name>A0ABD0UF94_DENTH</name>
<feature type="domain" description="Reverse transcriptase zinc-binding" evidence="1">
    <location>
        <begin position="24"/>
        <end position="103"/>
    </location>
</feature>
<dbReference type="InterPro" id="IPR026960">
    <property type="entry name" value="RVT-Znf"/>
</dbReference>
<protein>
    <recommendedName>
        <fullName evidence="1">Reverse transcriptase zinc-binding domain-containing protein</fullName>
    </recommendedName>
</protein>
<dbReference type="Proteomes" id="UP001552299">
    <property type="component" value="Unassembled WGS sequence"/>
</dbReference>
<accession>A0ABD0UF94</accession>
<comment type="caution">
    <text evidence="2">The sequence shown here is derived from an EMBL/GenBank/DDBJ whole genome shotgun (WGS) entry which is preliminary data.</text>
</comment>
<proteinExistence type="predicted"/>
<evidence type="ECO:0000313" key="3">
    <source>
        <dbReference type="Proteomes" id="UP001552299"/>
    </source>
</evidence>
<dbReference type="AlphaFoldDB" id="A0ABD0UF94"/>
<evidence type="ECO:0000313" key="2">
    <source>
        <dbReference type="EMBL" id="KAL0911165.1"/>
    </source>
</evidence>
<evidence type="ECO:0000259" key="1">
    <source>
        <dbReference type="Pfam" id="PF13966"/>
    </source>
</evidence>
<keyword evidence="3" id="KW-1185">Reference proteome</keyword>
<reference evidence="2 3" key="1">
    <citation type="journal article" date="2024" name="Plant Biotechnol. J.">
        <title>Dendrobium thyrsiflorum genome and its molecular insights into genes involved in important horticultural traits.</title>
        <authorList>
            <person name="Chen B."/>
            <person name="Wang J.Y."/>
            <person name="Zheng P.J."/>
            <person name="Li K.L."/>
            <person name="Liang Y.M."/>
            <person name="Chen X.F."/>
            <person name="Zhang C."/>
            <person name="Zhao X."/>
            <person name="He X."/>
            <person name="Zhang G.Q."/>
            <person name="Liu Z.J."/>
            <person name="Xu Q."/>
        </authorList>
    </citation>
    <scope>NUCLEOTIDE SEQUENCE [LARGE SCALE GENOMIC DNA]</scope>
    <source>
        <strain evidence="2">GZMU011</strain>
    </source>
</reference>